<dbReference type="PANTHER" id="PTHR43864">
    <property type="entry name" value="HYPOXANTHINE/GUANINE PHOSPHORIBOSYLTRANSFERASE"/>
    <property type="match status" value="1"/>
</dbReference>
<organism evidence="5 6">
    <name type="scientific">Methanococcoides methylutens</name>
    <dbReference type="NCBI Taxonomy" id="2226"/>
    <lineage>
        <taxon>Archaea</taxon>
        <taxon>Methanobacteriati</taxon>
        <taxon>Methanobacteriota</taxon>
        <taxon>Stenosarchaea group</taxon>
        <taxon>Methanomicrobia</taxon>
        <taxon>Methanosarcinales</taxon>
        <taxon>Methanosarcinaceae</taxon>
        <taxon>Methanococcoides</taxon>
    </lineage>
</organism>
<dbReference type="InterPro" id="IPR029057">
    <property type="entry name" value="PRTase-like"/>
</dbReference>
<dbReference type="GO" id="GO:0006166">
    <property type="term" value="P:purine ribonucleoside salvage"/>
    <property type="evidence" value="ECO:0007669"/>
    <property type="project" value="UniProtKB-KW"/>
</dbReference>
<evidence type="ECO:0000256" key="1">
    <source>
        <dbReference type="ARBA" id="ARBA00022679"/>
    </source>
</evidence>
<comment type="catalytic activity">
    <reaction evidence="3">
        <text>GMP + diphosphate = guanine + 5-phospho-alpha-D-ribose 1-diphosphate</text>
        <dbReference type="Rhea" id="RHEA:25424"/>
        <dbReference type="ChEBI" id="CHEBI:16235"/>
        <dbReference type="ChEBI" id="CHEBI:33019"/>
        <dbReference type="ChEBI" id="CHEBI:58017"/>
        <dbReference type="ChEBI" id="CHEBI:58115"/>
    </reaction>
</comment>
<dbReference type="GO" id="GO:0032264">
    <property type="term" value="P:IMP salvage"/>
    <property type="evidence" value="ECO:0007669"/>
    <property type="project" value="UniProtKB-UniRule"/>
</dbReference>
<dbReference type="InterPro" id="IPR050118">
    <property type="entry name" value="Pur/Pyrimidine_PRTase"/>
</dbReference>
<dbReference type="NCBIfam" id="NF002635">
    <property type="entry name" value="PRK02304.1-4"/>
    <property type="match status" value="1"/>
</dbReference>
<dbReference type="HAMAP" id="MF_01467">
    <property type="entry name" value="Hypx_phosphoribosyltr"/>
    <property type="match status" value="1"/>
</dbReference>
<comment type="subcellular location">
    <subcellularLocation>
        <location evidence="3">Cytoplasm</location>
    </subcellularLocation>
</comment>
<evidence type="ECO:0000313" key="5">
    <source>
        <dbReference type="EMBL" id="KGK98217.1"/>
    </source>
</evidence>
<dbReference type="NCBIfam" id="NF040646">
    <property type="entry name" value="HPT_Archaea"/>
    <property type="match status" value="1"/>
</dbReference>
<dbReference type="RefSeq" id="WP_048195548.1">
    <property type="nucleotide sequence ID" value="NZ_CAAGSM010000001.1"/>
</dbReference>
<evidence type="ECO:0000259" key="4">
    <source>
        <dbReference type="Pfam" id="PF00156"/>
    </source>
</evidence>
<protein>
    <recommendedName>
        <fullName evidence="3">Hypoxanthine/guanine phosphoribosyltransferase</fullName>
        <shortName evidence="3">HGPRTase</shortName>
        <ecNumber evidence="3">2.4.2.8</ecNumber>
    </recommendedName>
</protein>
<evidence type="ECO:0000256" key="3">
    <source>
        <dbReference type="HAMAP-Rule" id="MF_01467"/>
    </source>
</evidence>
<gene>
    <name evidence="3" type="primary">hpt</name>
    <name evidence="5" type="ORF">LI82_10885</name>
</gene>
<comment type="subunit">
    <text evidence="3">Homodimer.</text>
</comment>
<dbReference type="GO" id="GO:0005737">
    <property type="term" value="C:cytoplasm"/>
    <property type="evidence" value="ECO:0007669"/>
    <property type="project" value="UniProtKB-SubCell"/>
</dbReference>
<dbReference type="Proteomes" id="UP000029859">
    <property type="component" value="Unassembled WGS sequence"/>
</dbReference>
<comment type="caution">
    <text evidence="5">The sequence shown here is derived from an EMBL/GenBank/DDBJ whole genome shotgun (WGS) entry which is preliminary data.</text>
</comment>
<dbReference type="GO" id="GO:0004422">
    <property type="term" value="F:hypoxanthine phosphoribosyltransferase activity"/>
    <property type="evidence" value="ECO:0007669"/>
    <property type="project" value="UniProtKB-UniRule"/>
</dbReference>
<comment type="function">
    <text evidence="3">Catalyzes a salvage reaction resulting in the formation of IMP that is energically less costly than de novo synthesis.</text>
</comment>
<comment type="pathway">
    <text evidence="3">Purine metabolism; IMP biosynthesis via salvage pathway; IMP from hypoxanthine: step 1/1.</text>
</comment>
<dbReference type="InterPro" id="IPR000836">
    <property type="entry name" value="PRTase_dom"/>
</dbReference>
<dbReference type="SUPFAM" id="SSF53271">
    <property type="entry name" value="PRTase-like"/>
    <property type="match status" value="1"/>
</dbReference>
<dbReference type="Pfam" id="PF00156">
    <property type="entry name" value="Pribosyltran"/>
    <property type="match status" value="1"/>
</dbReference>
<name>A0A099SZA5_METMT</name>
<dbReference type="EMBL" id="JRHO01000014">
    <property type="protein sequence ID" value="KGK98217.1"/>
    <property type="molecule type" value="Genomic_DNA"/>
</dbReference>
<feature type="domain" description="Phosphoribosyltransferase" evidence="4">
    <location>
        <begin position="41"/>
        <end position="172"/>
    </location>
</feature>
<reference evidence="5 6" key="1">
    <citation type="submission" date="2014-09" db="EMBL/GenBank/DDBJ databases">
        <title>Draft genome sequence of an obligately methylotrophic methanogen, Methanococcoides methylutens, isolated from marine sediment.</title>
        <authorList>
            <person name="Guan Y."/>
            <person name="Ngugi D.K."/>
            <person name="Blom J."/>
            <person name="Ali S."/>
            <person name="Ferry J.G."/>
            <person name="Stingl U."/>
        </authorList>
    </citation>
    <scope>NUCLEOTIDE SEQUENCE [LARGE SCALE GENOMIC DNA]</scope>
    <source>
        <strain evidence="5 6">DSM 2657</strain>
    </source>
</reference>
<sequence length="190" mass="20614">MLEVLQESLRKAPIVNRGEYPYFIHPISDGVPSLEPELLDEIAEHMISIAGTDYDRIVSIEAMGIPLATTLSLKTGIPFSIVRKRQYGLEGEVILSQSTGYSKGELYINGVNKGEKVLVVDDVISTGGTLKALLPALEKMGAQITNVIVVISRGDGAIKMRDMGYEINTLVKIDVDQNGVSILEVAGEQQ</sequence>
<dbReference type="OrthoDB" id="8323at2157"/>
<keyword evidence="3" id="KW-0963">Cytoplasm</keyword>
<accession>A0A099SZA5</accession>
<dbReference type="InterPro" id="IPR026597">
    <property type="entry name" value="HGPRTase-like"/>
</dbReference>
<dbReference type="EC" id="2.4.2.8" evidence="3"/>
<dbReference type="AlphaFoldDB" id="A0A099SZA5"/>
<keyword evidence="2 3" id="KW-0660">Purine salvage</keyword>
<dbReference type="Gene3D" id="3.40.50.2020">
    <property type="match status" value="1"/>
</dbReference>
<comment type="similarity">
    <text evidence="3">Belongs to the purine/pyrimidine phosphoribosyltransferase family. Archaeal HPRT subfamily.</text>
</comment>
<proteinExistence type="inferred from homology"/>
<evidence type="ECO:0000256" key="2">
    <source>
        <dbReference type="ARBA" id="ARBA00022726"/>
    </source>
</evidence>
<dbReference type="UniPathway" id="UPA00591">
    <property type="reaction ID" value="UER00648"/>
</dbReference>
<comment type="catalytic activity">
    <reaction evidence="3">
        <text>IMP + diphosphate = hypoxanthine + 5-phospho-alpha-D-ribose 1-diphosphate</text>
        <dbReference type="Rhea" id="RHEA:17973"/>
        <dbReference type="ChEBI" id="CHEBI:17368"/>
        <dbReference type="ChEBI" id="CHEBI:33019"/>
        <dbReference type="ChEBI" id="CHEBI:58017"/>
        <dbReference type="ChEBI" id="CHEBI:58053"/>
        <dbReference type="EC" id="2.4.2.8"/>
    </reaction>
</comment>
<evidence type="ECO:0000313" key="6">
    <source>
        <dbReference type="Proteomes" id="UP000029859"/>
    </source>
</evidence>
<dbReference type="CDD" id="cd06223">
    <property type="entry name" value="PRTases_typeI"/>
    <property type="match status" value="1"/>
</dbReference>
<keyword evidence="3 5" id="KW-0328">Glycosyltransferase</keyword>
<keyword evidence="6" id="KW-1185">Reference proteome</keyword>
<keyword evidence="1 3" id="KW-0808">Transferase</keyword>
<dbReference type="PANTHER" id="PTHR43864:SF1">
    <property type="entry name" value="XANTHINE PHOSPHORIBOSYLTRANSFERASE"/>
    <property type="match status" value="1"/>
</dbReference>
<dbReference type="GO" id="GO:0052657">
    <property type="term" value="F:guanine phosphoribosyltransferase activity"/>
    <property type="evidence" value="ECO:0007669"/>
    <property type="project" value="RHEA"/>
</dbReference>